<keyword evidence="3 5" id="KW-0371">Homeobox</keyword>
<evidence type="ECO:0000256" key="3">
    <source>
        <dbReference type="ARBA" id="ARBA00023155"/>
    </source>
</evidence>
<feature type="region of interest" description="Disordered" evidence="7">
    <location>
        <begin position="409"/>
        <end position="429"/>
    </location>
</feature>
<feature type="domain" description="Homeobox" evidence="8">
    <location>
        <begin position="102"/>
        <end position="162"/>
    </location>
</feature>
<evidence type="ECO:0000259" key="8">
    <source>
        <dbReference type="PROSITE" id="PS50071"/>
    </source>
</evidence>
<dbReference type="FunFam" id="1.10.10.60:FF:000307">
    <property type="entry name" value="Eyegone, isoform A"/>
    <property type="match status" value="1"/>
</dbReference>
<dbReference type="PANTHER" id="PTHR24329">
    <property type="entry name" value="HOMEOBOX PROTEIN ARISTALESS"/>
    <property type="match status" value="1"/>
</dbReference>
<keyword evidence="4 5" id="KW-0539">Nucleus</keyword>
<dbReference type="GO" id="GO:0000981">
    <property type="term" value="F:DNA-binding transcription factor activity, RNA polymerase II-specific"/>
    <property type="evidence" value="ECO:0007669"/>
    <property type="project" value="InterPro"/>
</dbReference>
<accession>A0AAV2RHJ8</accession>
<protein>
    <recommendedName>
        <fullName evidence="8">Homeobox domain-containing protein</fullName>
    </recommendedName>
</protein>
<dbReference type="Gene3D" id="1.10.10.60">
    <property type="entry name" value="Homeodomain-like"/>
    <property type="match status" value="1"/>
</dbReference>
<evidence type="ECO:0000313" key="10">
    <source>
        <dbReference type="Proteomes" id="UP001497623"/>
    </source>
</evidence>
<feature type="compositionally biased region" description="Low complexity" evidence="7">
    <location>
        <begin position="286"/>
        <end position="295"/>
    </location>
</feature>
<feature type="non-terminal residue" evidence="9">
    <location>
        <position position="1"/>
    </location>
</feature>
<dbReference type="GO" id="GO:0005634">
    <property type="term" value="C:nucleus"/>
    <property type="evidence" value="ECO:0007669"/>
    <property type="project" value="UniProtKB-SubCell"/>
</dbReference>
<keyword evidence="2 5" id="KW-0238">DNA-binding</keyword>
<dbReference type="CDD" id="cd00086">
    <property type="entry name" value="homeodomain"/>
    <property type="match status" value="1"/>
</dbReference>
<evidence type="ECO:0000256" key="2">
    <source>
        <dbReference type="ARBA" id="ARBA00023125"/>
    </source>
</evidence>
<dbReference type="InterPro" id="IPR017970">
    <property type="entry name" value="Homeobox_CS"/>
</dbReference>
<dbReference type="PROSITE" id="PS50071">
    <property type="entry name" value="HOMEOBOX_2"/>
    <property type="match status" value="1"/>
</dbReference>
<dbReference type="SUPFAM" id="SSF46689">
    <property type="entry name" value="Homeodomain-like"/>
    <property type="match status" value="1"/>
</dbReference>
<feature type="region of interest" description="Disordered" evidence="7">
    <location>
        <begin position="167"/>
        <end position="219"/>
    </location>
</feature>
<dbReference type="Proteomes" id="UP001497623">
    <property type="component" value="Unassembled WGS sequence"/>
</dbReference>
<evidence type="ECO:0000256" key="5">
    <source>
        <dbReference type="PROSITE-ProRule" id="PRU00108"/>
    </source>
</evidence>
<dbReference type="InterPro" id="IPR050649">
    <property type="entry name" value="Paired_Homeobox_TFs"/>
</dbReference>
<evidence type="ECO:0000256" key="6">
    <source>
        <dbReference type="RuleBase" id="RU000682"/>
    </source>
</evidence>
<feature type="compositionally biased region" description="Basic and acidic residues" evidence="7">
    <location>
        <begin position="409"/>
        <end position="418"/>
    </location>
</feature>
<keyword evidence="10" id="KW-1185">Reference proteome</keyword>
<sequence>RNRAAERAAAEFARAAGYGLYSSLGFPWSAAAAAAAAASPSPLLAPLHHAAAAAAFASSQVSPPKLGEDMPTSPNSEEGFTSSMDQYNHYDFHGNNSVSADVRFRRNRTTFSAEQLEGLEKEFEKTHYPDLPTRELLAENTGLSEARVQVWFSNRRAKWRRHQQLNIMRPCSSDDPQVASPRTNSPYSEALSSPGLPLSPPEVAQSPPPLSTTTSLLHSGQEAQYSSLRISPLHRLQAIDSERLKVTERLQNALYHHVTAPSSVTSNTALNLSTNANEARSHHSPSRLPELSSRSTITNSASQLPLPPLLPAGLFSLPQHGGFSLGNDLTLTPINLSQAQAQAREYIAARARQLISLHSKHDPSFFENDNEIDVCSEDNDDISNEEEEIAQDLTVKKKTTDCDEDVKENIDIQVKSEENSTLDEDESKN</sequence>
<feature type="DNA-binding region" description="Homeobox" evidence="5">
    <location>
        <begin position="104"/>
        <end position="163"/>
    </location>
</feature>
<feature type="region of interest" description="Disordered" evidence="7">
    <location>
        <begin position="275"/>
        <end position="302"/>
    </location>
</feature>
<dbReference type="SMART" id="SM00389">
    <property type="entry name" value="HOX"/>
    <property type="match status" value="1"/>
</dbReference>
<organism evidence="9 10">
    <name type="scientific">Meganyctiphanes norvegica</name>
    <name type="common">Northern krill</name>
    <name type="synonym">Thysanopoda norvegica</name>
    <dbReference type="NCBI Taxonomy" id="48144"/>
    <lineage>
        <taxon>Eukaryota</taxon>
        <taxon>Metazoa</taxon>
        <taxon>Ecdysozoa</taxon>
        <taxon>Arthropoda</taxon>
        <taxon>Crustacea</taxon>
        <taxon>Multicrustacea</taxon>
        <taxon>Malacostraca</taxon>
        <taxon>Eumalacostraca</taxon>
        <taxon>Eucarida</taxon>
        <taxon>Euphausiacea</taxon>
        <taxon>Euphausiidae</taxon>
        <taxon>Meganyctiphanes</taxon>
    </lineage>
</organism>
<dbReference type="GO" id="GO:0000977">
    <property type="term" value="F:RNA polymerase II transcription regulatory region sequence-specific DNA binding"/>
    <property type="evidence" value="ECO:0007669"/>
    <property type="project" value="TreeGrafter"/>
</dbReference>
<comment type="subcellular location">
    <subcellularLocation>
        <location evidence="1 5 6">Nucleus</location>
    </subcellularLocation>
</comment>
<feature type="compositionally biased region" description="Acidic residues" evidence="7">
    <location>
        <begin position="420"/>
        <end position="429"/>
    </location>
</feature>
<dbReference type="EMBL" id="CAXKWB010022059">
    <property type="protein sequence ID" value="CAL4124088.1"/>
    <property type="molecule type" value="Genomic_DNA"/>
</dbReference>
<gene>
    <name evidence="9" type="ORF">MNOR_LOCUS24224</name>
</gene>
<dbReference type="PROSITE" id="PS00027">
    <property type="entry name" value="HOMEOBOX_1"/>
    <property type="match status" value="1"/>
</dbReference>
<dbReference type="InterPro" id="IPR001356">
    <property type="entry name" value="HD"/>
</dbReference>
<evidence type="ECO:0000313" key="9">
    <source>
        <dbReference type="EMBL" id="CAL4124088.1"/>
    </source>
</evidence>
<reference evidence="9 10" key="1">
    <citation type="submission" date="2024-05" db="EMBL/GenBank/DDBJ databases">
        <authorList>
            <person name="Wallberg A."/>
        </authorList>
    </citation>
    <scope>NUCLEOTIDE SEQUENCE [LARGE SCALE GENOMIC DNA]</scope>
</reference>
<evidence type="ECO:0000256" key="4">
    <source>
        <dbReference type="ARBA" id="ARBA00023242"/>
    </source>
</evidence>
<proteinExistence type="predicted"/>
<evidence type="ECO:0000256" key="1">
    <source>
        <dbReference type="ARBA" id="ARBA00004123"/>
    </source>
</evidence>
<comment type="caution">
    <text evidence="9">The sequence shown here is derived from an EMBL/GenBank/DDBJ whole genome shotgun (WGS) entry which is preliminary data.</text>
</comment>
<evidence type="ECO:0000256" key="7">
    <source>
        <dbReference type="SAM" id="MobiDB-lite"/>
    </source>
</evidence>
<name>A0AAV2RHJ8_MEGNR</name>
<dbReference type="InterPro" id="IPR009057">
    <property type="entry name" value="Homeodomain-like_sf"/>
</dbReference>
<dbReference type="AlphaFoldDB" id="A0AAV2RHJ8"/>
<dbReference type="PANTHER" id="PTHR24329:SF543">
    <property type="entry name" value="FI01017P-RELATED"/>
    <property type="match status" value="1"/>
</dbReference>
<dbReference type="Pfam" id="PF00046">
    <property type="entry name" value="Homeodomain"/>
    <property type="match status" value="1"/>
</dbReference>